<protein>
    <submittedName>
        <fullName evidence="1">Uncharacterized protein</fullName>
    </submittedName>
</protein>
<gene>
    <name evidence="1" type="ORF">NPIL_92901</name>
</gene>
<sequence>CENGQPYAKHLSCARNPQCKIKNLAVRLRHTKRTPPPSPLAAAFEHFYNTTTAAVRHFKTANRRLNSKCRTHFAKHAILSSQTLPGISKHLPFVAGRLAATAALAMAAYRSR</sequence>
<organism evidence="1 2">
    <name type="scientific">Nephila pilipes</name>
    <name type="common">Giant wood spider</name>
    <name type="synonym">Nephila maculata</name>
    <dbReference type="NCBI Taxonomy" id="299642"/>
    <lineage>
        <taxon>Eukaryota</taxon>
        <taxon>Metazoa</taxon>
        <taxon>Ecdysozoa</taxon>
        <taxon>Arthropoda</taxon>
        <taxon>Chelicerata</taxon>
        <taxon>Arachnida</taxon>
        <taxon>Araneae</taxon>
        <taxon>Araneomorphae</taxon>
        <taxon>Entelegynae</taxon>
        <taxon>Araneoidea</taxon>
        <taxon>Nephilidae</taxon>
        <taxon>Nephila</taxon>
    </lineage>
</organism>
<dbReference type="AlphaFoldDB" id="A0A8X6N6T6"/>
<keyword evidence="2" id="KW-1185">Reference proteome</keyword>
<feature type="non-terminal residue" evidence="1">
    <location>
        <position position="1"/>
    </location>
</feature>
<evidence type="ECO:0000313" key="2">
    <source>
        <dbReference type="Proteomes" id="UP000887013"/>
    </source>
</evidence>
<evidence type="ECO:0000313" key="1">
    <source>
        <dbReference type="EMBL" id="GFS97080.1"/>
    </source>
</evidence>
<name>A0A8X6N6T6_NEPPI</name>
<comment type="caution">
    <text evidence="1">The sequence shown here is derived from an EMBL/GenBank/DDBJ whole genome shotgun (WGS) entry which is preliminary data.</text>
</comment>
<dbReference type="EMBL" id="BMAW01100855">
    <property type="protein sequence ID" value="GFS97080.1"/>
    <property type="molecule type" value="Genomic_DNA"/>
</dbReference>
<reference evidence="1" key="1">
    <citation type="submission" date="2020-08" db="EMBL/GenBank/DDBJ databases">
        <title>Multicomponent nature underlies the extraordinary mechanical properties of spider dragline silk.</title>
        <authorList>
            <person name="Kono N."/>
            <person name="Nakamura H."/>
            <person name="Mori M."/>
            <person name="Yoshida Y."/>
            <person name="Ohtoshi R."/>
            <person name="Malay A.D."/>
            <person name="Moran D.A.P."/>
            <person name="Tomita M."/>
            <person name="Numata K."/>
            <person name="Arakawa K."/>
        </authorList>
    </citation>
    <scope>NUCLEOTIDE SEQUENCE</scope>
</reference>
<dbReference type="Proteomes" id="UP000887013">
    <property type="component" value="Unassembled WGS sequence"/>
</dbReference>
<proteinExistence type="predicted"/>
<accession>A0A8X6N6T6</accession>